<evidence type="ECO:0000256" key="1">
    <source>
        <dbReference type="SAM" id="Phobius"/>
    </source>
</evidence>
<evidence type="ECO:0000313" key="3">
    <source>
        <dbReference type="Proteomes" id="UP001078443"/>
    </source>
</evidence>
<feature type="transmembrane region" description="Helical" evidence="1">
    <location>
        <begin position="45"/>
        <end position="66"/>
    </location>
</feature>
<keyword evidence="1" id="KW-0472">Membrane</keyword>
<feature type="transmembrane region" description="Helical" evidence="1">
    <location>
        <begin position="20"/>
        <end position="39"/>
    </location>
</feature>
<gene>
    <name evidence="2" type="ORF">OW763_13815</name>
</gene>
<keyword evidence="1" id="KW-0812">Transmembrane</keyword>
<dbReference type="RefSeq" id="WP_268041733.1">
    <property type="nucleotide sequence ID" value="NZ_JAPQER010000007.1"/>
</dbReference>
<evidence type="ECO:0000313" key="2">
    <source>
        <dbReference type="EMBL" id="MCY6485408.1"/>
    </source>
</evidence>
<accession>A0ABT4D5U8</accession>
<dbReference type="Proteomes" id="UP001078443">
    <property type="component" value="Unassembled WGS sequence"/>
</dbReference>
<comment type="caution">
    <text evidence="2">The sequence shown here is derived from an EMBL/GenBank/DDBJ whole genome shotgun (WGS) entry which is preliminary data.</text>
</comment>
<keyword evidence="1" id="KW-1133">Transmembrane helix</keyword>
<protein>
    <submittedName>
        <fullName evidence="2">Uncharacterized protein</fullName>
    </submittedName>
</protein>
<keyword evidence="3" id="KW-1185">Reference proteome</keyword>
<proteinExistence type="predicted"/>
<organism evidence="2 3">
    <name type="scientific">Clostridium aestuarii</name>
    <dbReference type="NCBI Taxonomy" id="338193"/>
    <lineage>
        <taxon>Bacteria</taxon>
        <taxon>Bacillati</taxon>
        <taxon>Bacillota</taxon>
        <taxon>Clostridia</taxon>
        <taxon>Eubacteriales</taxon>
        <taxon>Clostridiaceae</taxon>
        <taxon>Clostridium</taxon>
    </lineage>
</organism>
<sequence>MKIDKGFEFFYSKLSYRRKFIRTLWMIIGVLIMPLSLYFSNVDTYINIIISTLMLIIWSIQLLYTYMKYKKEKN</sequence>
<reference evidence="2" key="1">
    <citation type="submission" date="2022-12" db="EMBL/GenBank/DDBJ databases">
        <authorList>
            <person name="Wang J."/>
        </authorList>
    </citation>
    <scope>NUCLEOTIDE SEQUENCE</scope>
    <source>
        <strain evidence="2">HY-45-18</strain>
    </source>
</reference>
<name>A0ABT4D5U8_9CLOT</name>
<dbReference type="EMBL" id="JAPQER010000007">
    <property type="protein sequence ID" value="MCY6485408.1"/>
    <property type="molecule type" value="Genomic_DNA"/>
</dbReference>